<dbReference type="Pfam" id="PF04082">
    <property type="entry name" value="Fungal_trans"/>
    <property type="match status" value="1"/>
</dbReference>
<dbReference type="PANTHER" id="PTHR47660">
    <property type="entry name" value="TRANSCRIPTION FACTOR WITH C2H2 AND ZN(2)-CYS(6) DNA BINDING DOMAIN (EUROFUNG)-RELATED-RELATED"/>
    <property type="match status" value="1"/>
</dbReference>
<sequence>MRVAKDRKEVREASVVQAFLLHIIYGVYRDDGSRFQKSRDLLRVLVDHVRDLELLHQHQPAEDDTPWETNLTADLSHDPTQLDAKWAAFISQESMKHSLYALVFLDLHILTPCNLRPTLSATELGWPLPSASPLWSSPTARTWHSHLALPLPPPPPSTRSLTAATQSLLSGAPCPRLLAALAASPFAALVLAATLDALVRDFTRCYYQLPPSPADPSAFHVLSQAQNKAVTAALRALCGAVSSSPSSSSSEEEEEDTGEGEQAAHPLRRATALLAALTRASLC</sequence>
<evidence type="ECO:0000256" key="2">
    <source>
        <dbReference type="ARBA" id="ARBA00022833"/>
    </source>
</evidence>
<keyword evidence="1" id="KW-0479">Metal-binding</keyword>
<dbReference type="Proteomes" id="UP001521116">
    <property type="component" value="Unassembled WGS sequence"/>
</dbReference>
<dbReference type="InterPro" id="IPR007219">
    <property type="entry name" value="XnlR_reg_dom"/>
</dbReference>
<keyword evidence="4" id="KW-0804">Transcription</keyword>
<reference evidence="8 9" key="1">
    <citation type="submission" date="2024-02" db="EMBL/GenBank/DDBJ databases">
        <title>De novo assembly and annotation of 12 fungi associated with fruit tree decline syndrome in Ontario, Canada.</title>
        <authorList>
            <person name="Sulman M."/>
            <person name="Ellouze W."/>
            <person name="Ilyukhin E."/>
        </authorList>
    </citation>
    <scope>NUCLEOTIDE SEQUENCE [LARGE SCALE GENOMIC DNA]</scope>
    <source>
        <strain evidence="8 9">M1-105</strain>
    </source>
</reference>
<evidence type="ECO:0000313" key="8">
    <source>
        <dbReference type="EMBL" id="KAL1622625.1"/>
    </source>
</evidence>
<keyword evidence="9" id="KW-1185">Reference proteome</keyword>
<protein>
    <recommendedName>
        <fullName evidence="7">Xylanolytic transcriptional activator regulatory domain-containing protein</fullName>
    </recommendedName>
</protein>
<proteinExistence type="predicted"/>
<feature type="compositionally biased region" description="Acidic residues" evidence="6">
    <location>
        <begin position="250"/>
        <end position="259"/>
    </location>
</feature>
<accession>A0ABR3SJJ9</accession>
<dbReference type="PANTHER" id="PTHR47660:SF2">
    <property type="entry name" value="TRANSCRIPTION FACTOR WITH C2H2 AND ZN(2)-CYS(6) DNA BINDING DOMAIN (EUROFUNG)"/>
    <property type="match status" value="1"/>
</dbReference>
<feature type="domain" description="Xylanolytic transcriptional activator regulatory" evidence="7">
    <location>
        <begin position="12"/>
        <end position="147"/>
    </location>
</feature>
<feature type="region of interest" description="Disordered" evidence="6">
    <location>
        <begin position="241"/>
        <end position="267"/>
    </location>
</feature>
<evidence type="ECO:0000256" key="3">
    <source>
        <dbReference type="ARBA" id="ARBA00023015"/>
    </source>
</evidence>
<evidence type="ECO:0000256" key="5">
    <source>
        <dbReference type="ARBA" id="ARBA00023242"/>
    </source>
</evidence>
<keyword evidence="3" id="KW-0805">Transcription regulation</keyword>
<organism evidence="8 9">
    <name type="scientific">Neofusicoccum ribis</name>
    <dbReference type="NCBI Taxonomy" id="45134"/>
    <lineage>
        <taxon>Eukaryota</taxon>
        <taxon>Fungi</taxon>
        <taxon>Dikarya</taxon>
        <taxon>Ascomycota</taxon>
        <taxon>Pezizomycotina</taxon>
        <taxon>Dothideomycetes</taxon>
        <taxon>Dothideomycetes incertae sedis</taxon>
        <taxon>Botryosphaeriales</taxon>
        <taxon>Botryosphaeriaceae</taxon>
        <taxon>Neofusicoccum</taxon>
    </lineage>
</organism>
<evidence type="ECO:0000256" key="1">
    <source>
        <dbReference type="ARBA" id="ARBA00022723"/>
    </source>
</evidence>
<evidence type="ECO:0000259" key="7">
    <source>
        <dbReference type="Pfam" id="PF04082"/>
    </source>
</evidence>
<name>A0ABR3SJJ9_9PEZI</name>
<evidence type="ECO:0000256" key="4">
    <source>
        <dbReference type="ARBA" id="ARBA00023163"/>
    </source>
</evidence>
<dbReference type="EMBL" id="JAJVDC020000132">
    <property type="protein sequence ID" value="KAL1622625.1"/>
    <property type="molecule type" value="Genomic_DNA"/>
</dbReference>
<evidence type="ECO:0000313" key="9">
    <source>
        <dbReference type="Proteomes" id="UP001521116"/>
    </source>
</evidence>
<evidence type="ECO:0000256" key="6">
    <source>
        <dbReference type="SAM" id="MobiDB-lite"/>
    </source>
</evidence>
<comment type="caution">
    <text evidence="8">The sequence shown here is derived from an EMBL/GenBank/DDBJ whole genome shotgun (WGS) entry which is preliminary data.</text>
</comment>
<keyword evidence="2" id="KW-0862">Zinc</keyword>
<keyword evidence="5" id="KW-0539">Nucleus</keyword>
<gene>
    <name evidence="8" type="ORF">SLS56_008672</name>
</gene>